<feature type="chain" id="PRO_5017209367" description="Secreted protein" evidence="1">
    <location>
        <begin position="26"/>
        <end position="236"/>
    </location>
</feature>
<evidence type="ECO:0008006" key="4">
    <source>
        <dbReference type="Google" id="ProtNLM"/>
    </source>
</evidence>
<organism evidence="2 3">
    <name type="scientific">Glomus cerebriforme</name>
    <dbReference type="NCBI Taxonomy" id="658196"/>
    <lineage>
        <taxon>Eukaryota</taxon>
        <taxon>Fungi</taxon>
        <taxon>Fungi incertae sedis</taxon>
        <taxon>Mucoromycota</taxon>
        <taxon>Glomeromycotina</taxon>
        <taxon>Glomeromycetes</taxon>
        <taxon>Glomerales</taxon>
        <taxon>Glomeraceae</taxon>
        <taxon>Glomus</taxon>
    </lineage>
</organism>
<gene>
    <name evidence="2" type="ORF">C1645_783609</name>
</gene>
<proteinExistence type="predicted"/>
<feature type="signal peptide" evidence="1">
    <location>
        <begin position="1"/>
        <end position="25"/>
    </location>
</feature>
<name>A0A397SGJ7_9GLOM</name>
<protein>
    <recommendedName>
        <fullName evidence="4">Secreted protein</fullName>
    </recommendedName>
</protein>
<evidence type="ECO:0000313" key="2">
    <source>
        <dbReference type="EMBL" id="RIA84662.1"/>
    </source>
</evidence>
<keyword evidence="3" id="KW-1185">Reference proteome</keyword>
<evidence type="ECO:0000313" key="3">
    <source>
        <dbReference type="Proteomes" id="UP000265703"/>
    </source>
</evidence>
<comment type="caution">
    <text evidence="2">The sequence shown here is derived from an EMBL/GenBank/DDBJ whole genome shotgun (WGS) entry which is preliminary data.</text>
</comment>
<dbReference type="AlphaFoldDB" id="A0A397SGJ7"/>
<dbReference type="OrthoDB" id="2418620at2759"/>
<keyword evidence="1" id="KW-0732">Signal</keyword>
<dbReference type="EMBL" id="QKYT01000476">
    <property type="protein sequence ID" value="RIA84662.1"/>
    <property type="molecule type" value="Genomic_DNA"/>
</dbReference>
<accession>A0A397SGJ7</accession>
<sequence length="236" mass="26162">MKVLFARLCKLYTFFLVAIATVVLGAPLENVPMLKRDTNPGCPPNYPVYFSSRCETASLIAATCKSNGNPPVYLPNNYTPCRADEHCIEHYSPIGFDPKNPQSPHATCVTDGNSERWDNFGNPNADACSVPTDYNNRGQPGILVAMTIYAHDWKPIQVNWLDAYDNDGQLPSDYNKHNYTSFISNYQNDKIKYCFNTGTNNKVTAYAAAWAVYPNSMMSSDALPSDDSSNTSNTPV</sequence>
<evidence type="ECO:0000256" key="1">
    <source>
        <dbReference type="SAM" id="SignalP"/>
    </source>
</evidence>
<reference evidence="2 3" key="1">
    <citation type="submission" date="2018-06" db="EMBL/GenBank/DDBJ databases">
        <title>Comparative genomics reveals the genomic features of Rhizophagus irregularis, R. cerebriforme, R. diaphanum and Gigaspora rosea, and their symbiotic lifestyle signature.</title>
        <authorList>
            <person name="Morin E."/>
            <person name="San Clemente H."/>
            <person name="Chen E.C.H."/>
            <person name="De La Providencia I."/>
            <person name="Hainaut M."/>
            <person name="Kuo A."/>
            <person name="Kohler A."/>
            <person name="Murat C."/>
            <person name="Tang N."/>
            <person name="Roy S."/>
            <person name="Loubradou J."/>
            <person name="Henrissat B."/>
            <person name="Grigoriev I.V."/>
            <person name="Corradi N."/>
            <person name="Roux C."/>
            <person name="Martin F.M."/>
        </authorList>
    </citation>
    <scope>NUCLEOTIDE SEQUENCE [LARGE SCALE GENOMIC DNA]</scope>
    <source>
        <strain evidence="2 3">DAOM 227022</strain>
    </source>
</reference>
<dbReference type="Proteomes" id="UP000265703">
    <property type="component" value="Unassembled WGS sequence"/>
</dbReference>